<evidence type="ECO:0008006" key="2">
    <source>
        <dbReference type="Google" id="ProtNLM"/>
    </source>
</evidence>
<dbReference type="EMBL" id="UINC01053884">
    <property type="protein sequence ID" value="SVB70946.1"/>
    <property type="molecule type" value="Genomic_DNA"/>
</dbReference>
<sequence>YIFDQKVFHDAIINIQDYAKNTIEIRAYFISDTLPRFDYSTHFQDNECKIIFNNNQTVKPQFFLTGPHSKDQIIPTEYFDMGNNTYLIENIMPPLNVIQISGKNNVGISSQPTFHMKPQQDFKNAEGELKIKHYEHGIIITFEEKIFTGLNAYLSIKKEGIMYSYELERDSKHTLSSKLIRPMELENANEIKVYYKSSTPYEVFVMDLAGDIVYPDSSFQIELLENKLIITGNAHTFYDTTYLWARPVKMTQPMGGNIIAGPYFLKPYLIPFNNEMQLNISLESVHSSKNLGIYYYDQKKFEWNYLPSQLTADSMYMNTSILSGEIFAVIEENTLPILSDFIPDINGIYYSSDLEHISFHVEDTFSGLEGETDVIVKLDDNAVICEYNSYQKKVRYPLKYNLKKGTHTLYVQASDRVGNQSIVKGDFYIK</sequence>
<feature type="non-terminal residue" evidence="1">
    <location>
        <position position="1"/>
    </location>
</feature>
<gene>
    <name evidence="1" type="ORF">METZ01_LOCUS223800</name>
</gene>
<protein>
    <recommendedName>
        <fullName evidence="2">Bacterial Ig-like domain-containing protein</fullName>
    </recommendedName>
</protein>
<accession>A0A382G6N7</accession>
<organism evidence="1">
    <name type="scientific">marine metagenome</name>
    <dbReference type="NCBI Taxonomy" id="408172"/>
    <lineage>
        <taxon>unclassified sequences</taxon>
        <taxon>metagenomes</taxon>
        <taxon>ecological metagenomes</taxon>
    </lineage>
</organism>
<name>A0A382G6N7_9ZZZZ</name>
<reference evidence="1" key="1">
    <citation type="submission" date="2018-05" db="EMBL/GenBank/DDBJ databases">
        <authorList>
            <person name="Lanie J.A."/>
            <person name="Ng W.-L."/>
            <person name="Kazmierczak K.M."/>
            <person name="Andrzejewski T.M."/>
            <person name="Davidsen T.M."/>
            <person name="Wayne K.J."/>
            <person name="Tettelin H."/>
            <person name="Glass J.I."/>
            <person name="Rusch D."/>
            <person name="Podicherti R."/>
            <person name="Tsui H.-C.T."/>
            <person name="Winkler M.E."/>
        </authorList>
    </citation>
    <scope>NUCLEOTIDE SEQUENCE</scope>
</reference>
<proteinExistence type="predicted"/>
<dbReference type="AlphaFoldDB" id="A0A382G6N7"/>
<evidence type="ECO:0000313" key="1">
    <source>
        <dbReference type="EMBL" id="SVB70946.1"/>
    </source>
</evidence>